<dbReference type="EMBL" id="LN856924">
    <property type="protein sequence ID" value="CDP94478.1"/>
    <property type="molecule type" value="Genomic_DNA"/>
</dbReference>
<protein>
    <submittedName>
        <fullName evidence="1">Bm1259</fullName>
    </submittedName>
</protein>
<organism evidence="1">
    <name type="scientific">Brugia malayi</name>
    <name type="common">Filarial nematode worm</name>
    <dbReference type="NCBI Taxonomy" id="6279"/>
    <lineage>
        <taxon>Eukaryota</taxon>
        <taxon>Metazoa</taxon>
        <taxon>Ecdysozoa</taxon>
        <taxon>Nematoda</taxon>
        <taxon>Chromadorea</taxon>
        <taxon>Rhabditida</taxon>
        <taxon>Spirurina</taxon>
        <taxon>Spiruromorpha</taxon>
        <taxon>Filarioidea</taxon>
        <taxon>Onchocercidae</taxon>
        <taxon>Brugia</taxon>
    </lineage>
</organism>
<gene>
    <name evidence="1" type="primary">Bm1259</name>
    <name evidence="1" type="ORF">BM_Bm1259</name>
</gene>
<accession>A0A1I9G1E4</accession>
<reference evidence="1" key="1">
    <citation type="journal article" date="2007" name="Science">
        <title>Draft genome of the filarial nematode parasite Brugia malayi.</title>
        <authorList>
            <person name="Ghedin E."/>
            <person name="Wang S."/>
            <person name="Spiro D."/>
            <person name="Caler E."/>
            <person name="Zhao Q."/>
            <person name="Crabtree J."/>
            <person name="Allen J.E."/>
            <person name="Delcher A.L."/>
            <person name="Guiliano D.B."/>
            <person name="Miranda-Saavedra D."/>
            <person name="Angiuoli S.V."/>
            <person name="Creasy T."/>
            <person name="Amedeo P."/>
            <person name="Haas B."/>
            <person name="El-Sayed N.M."/>
            <person name="Wortman J.R."/>
            <person name="Feldblyum T."/>
            <person name="Tallon L."/>
            <person name="Schatz M."/>
            <person name="Shumway M."/>
            <person name="Koo H."/>
            <person name="Salzberg S.L."/>
            <person name="Schobel S."/>
            <person name="Pertea M."/>
            <person name="Pop M."/>
            <person name="White O."/>
            <person name="Barton G.J."/>
            <person name="Carlow C.K."/>
            <person name="Crawford M.J."/>
            <person name="Daub J."/>
            <person name="Dimmic M.W."/>
            <person name="Estes C.F."/>
            <person name="Foster J.M."/>
            <person name="Ganatra M."/>
            <person name="Gregory W.F."/>
            <person name="Johnson N.M."/>
            <person name="Jin J."/>
            <person name="Komuniecki R."/>
            <person name="Korf I."/>
            <person name="Kumar S."/>
            <person name="Laney S."/>
            <person name="Li B.W."/>
            <person name="Li W."/>
            <person name="Lindblom T.H."/>
            <person name="Lustigman S."/>
            <person name="Ma D."/>
            <person name="Maina C.V."/>
            <person name="Martin D.M."/>
            <person name="McCarter J.P."/>
            <person name="McReynolds L."/>
            <person name="Mitreva M."/>
            <person name="Nutman T.B."/>
            <person name="Parkinson J."/>
            <person name="Peregrin-Alvarez J.M."/>
            <person name="Poole C."/>
            <person name="Ren Q."/>
            <person name="Saunders L."/>
            <person name="Sluder A.E."/>
            <person name="Smith K."/>
            <person name="Stanke M."/>
            <person name="Unnasch T.R."/>
            <person name="Ware J."/>
            <person name="Wei A.D."/>
            <person name="Weil G."/>
            <person name="Williams D.J."/>
            <person name="Zhang Y."/>
            <person name="Williams S.A."/>
            <person name="Fraser-Liggett C."/>
            <person name="Slatko B."/>
            <person name="Blaxter M.L."/>
            <person name="Scott A.L."/>
        </authorList>
    </citation>
    <scope>NUCLEOTIDE SEQUENCE</scope>
    <source>
        <strain evidence="1">FR3</strain>
    </source>
</reference>
<name>A0A1I9G1E4_BRUMA</name>
<proteinExistence type="predicted"/>
<reference evidence="1" key="2">
    <citation type="submission" date="2012-12" db="EMBL/GenBank/DDBJ databases">
        <authorList>
            <consortium name="WormBase Consortium"/>
            <person name="Ghedin E."/>
            <person name="Paulini M."/>
        </authorList>
    </citation>
    <scope>NUCLEOTIDE SEQUENCE</scope>
    <source>
        <strain evidence="1">FR3</strain>
    </source>
</reference>
<sequence>MIVYECNHWNCSEDSNERKRAKQETVEEFFVLQKKRNILRTSGRNKHFSENLFLLSNVSDFEPVVFQIYGKK</sequence>
<evidence type="ECO:0000313" key="1">
    <source>
        <dbReference type="EMBL" id="CDP94478.1"/>
    </source>
</evidence>
<dbReference type="AlphaFoldDB" id="A0A1I9G1E4"/>